<dbReference type="AlphaFoldDB" id="A0A2P5HJY3"/>
<dbReference type="PANTHER" id="PTHR47336:SF2">
    <property type="entry name" value="TRANSCRIPTION FACTOR HMS1-RELATED"/>
    <property type="match status" value="1"/>
</dbReference>
<name>A0A2P5HJY3_DIAHE</name>
<dbReference type="EMBL" id="MAVT02001585">
    <property type="protein sequence ID" value="POS70559.1"/>
    <property type="molecule type" value="Genomic_DNA"/>
</dbReference>
<dbReference type="SMART" id="SM00353">
    <property type="entry name" value="HLH"/>
    <property type="match status" value="1"/>
</dbReference>
<dbReference type="OrthoDB" id="2133190at2759"/>
<sequence>MDNFDISDLAGVSQQSLLFGTYPQPQPSTIKRQQNNQTNFNNLSLYNSIEDWSAAELTTDSAPSPGSASPVSPIFPGFASSFTTGDDWTYWDKLEQSPESDFFLKSELLESPDLSSIPVMSPGLNHMEASNPGLDEVVQFGSEGVNDTRPLFQSPQMNLDMPSHQLSSMSAQAPLIGLATPPEPTQANQQRRYPARTNLKRKSSSDDDASSPSSPRSSCSPPPPQRRHTAPSTKEESPSTTTTTGTTIVSKPALGPKKTAHNMIEKRYRTNLNDKIAALRDSVPALRVMVHRLEHADDDNNMNNNSGNIMDEIKAEAGLDMDDDLGGVTPAHKLNKATILSKATEYIAHLERKNRSLAKENLALRNRVEGFEMLVMSSRGGHSQRSMWQ</sequence>
<reference evidence="4" key="1">
    <citation type="submission" date="2017-09" db="EMBL/GenBank/DDBJ databases">
        <title>Polyketide synthases of a Diaporthe helianthi virulent isolate.</title>
        <authorList>
            <person name="Baroncelli R."/>
        </authorList>
    </citation>
    <scope>NUCLEOTIDE SEQUENCE [LARGE SCALE GENOMIC DNA]</scope>
    <source>
        <strain evidence="4">7/96</strain>
    </source>
</reference>
<feature type="compositionally biased region" description="Low complexity" evidence="2">
    <location>
        <begin position="238"/>
        <end position="247"/>
    </location>
</feature>
<feature type="region of interest" description="Disordered" evidence="2">
    <location>
        <begin position="176"/>
        <end position="261"/>
    </location>
</feature>
<dbReference type="PROSITE" id="PS50888">
    <property type="entry name" value="BHLH"/>
    <property type="match status" value="1"/>
</dbReference>
<dbReference type="STRING" id="158607.A0A2P5HJY3"/>
<dbReference type="InterPro" id="IPR011598">
    <property type="entry name" value="bHLH_dom"/>
</dbReference>
<dbReference type="PANTHER" id="PTHR47336">
    <property type="entry name" value="TRANSCRIPTION FACTOR HMS1-RELATED"/>
    <property type="match status" value="1"/>
</dbReference>
<dbReference type="InterPro" id="IPR052099">
    <property type="entry name" value="Regulatory_TF_Diverse"/>
</dbReference>
<comment type="caution">
    <text evidence="4">The sequence shown here is derived from an EMBL/GenBank/DDBJ whole genome shotgun (WGS) entry which is preliminary data.</text>
</comment>
<feature type="compositionally biased region" description="Low complexity" evidence="2">
    <location>
        <begin position="210"/>
        <end position="219"/>
    </location>
</feature>
<dbReference type="GO" id="GO:0046983">
    <property type="term" value="F:protein dimerization activity"/>
    <property type="evidence" value="ECO:0007669"/>
    <property type="project" value="InterPro"/>
</dbReference>
<gene>
    <name evidence="4" type="ORF">DHEL01_v211048</name>
</gene>
<keyword evidence="1" id="KW-0175">Coiled coil</keyword>
<evidence type="ECO:0000313" key="4">
    <source>
        <dbReference type="EMBL" id="POS70559.1"/>
    </source>
</evidence>
<dbReference type="InParanoid" id="A0A2P5HJY3"/>
<dbReference type="Pfam" id="PF00010">
    <property type="entry name" value="HLH"/>
    <property type="match status" value="1"/>
</dbReference>
<feature type="coiled-coil region" evidence="1">
    <location>
        <begin position="340"/>
        <end position="367"/>
    </location>
</feature>
<proteinExistence type="predicted"/>
<dbReference type="InterPro" id="IPR036638">
    <property type="entry name" value="HLH_DNA-bd_sf"/>
</dbReference>
<evidence type="ECO:0000259" key="3">
    <source>
        <dbReference type="PROSITE" id="PS50888"/>
    </source>
</evidence>
<organism evidence="4 5">
    <name type="scientific">Diaporthe helianthi</name>
    <dbReference type="NCBI Taxonomy" id="158607"/>
    <lineage>
        <taxon>Eukaryota</taxon>
        <taxon>Fungi</taxon>
        <taxon>Dikarya</taxon>
        <taxon>Ascomycota</taxon>
        <taxon>Pezizomycotina</taxon>
        <taxon>Sordariomycetes</taxon>
        <taxon>Sordariomycetidae</taxon>
        <taxon>Diaporthales</taxon>
        <taxon>Diaporthaceae</taxon>
        <taxon>Diaporthe</taxon>
    </lineage>
</organism>
<keyword evidence="5" id="KW-1185">Reference proteome</keyword>
<accession>A0A2P5HJY3</accession>
<dbReference type="CDD" id="cd11399">
    <property type="entry name" value="bHLHzip_scHMS1_like"/>
    <property type="match status" value="1"/>
</dbReference>
<dbReference type="Proteomes" id="UP000094444">
    <property type="component" value="Unassembled WGS sequence"/>
</dbReference>
<evidence type="ECO:0000256" key="2">
    <source>
        <dbReference type="SAM" id="MobiDB-lite"/>
    </source>
</evidence>
<dbReference type="Gene3D" id="4.10.280.10">
    <property type="entry name" value="Helix-loop-helix DNA-binding domain"/>
    <property type="match status" value="1"/>
</dbReference>
<dbReference type="SUPFAM" id="SSF47459">
    <property type="entry name" value="HLH, helix-loop-helix DNA-binding domain"/>
    <property type="match status" value="1"/>
</dbReference>
<protein>
    <recommendedName>
        <fullName evidence="3">BHLH domain-containing protein</fullName>
    </recommendedName>
</protein>
<evidence type="ECO:0000256" key="1">
    <source>
        <dbReference type="SAM" id="Coils"/>
    </source>
</evidence>
<feature type="domain" description="BHLH" evidence="3">
    <location>
        <begin position="256"/>
        <end position="350"/>
    </location>
</feature>
<evidence type="ECO:0000313" key="5">
    <source>
        <dbReference type="Proteomes" id="UP000094444"/>
    </source>
</evidence>